<name>A0A1M4UT25_9FIRM</name>
<sequence>MKVKKEELYKLIEKLSYDELEITINYVKNLINNEDLNNRKYRTRLKSGKVFCDGERKFVYKTAHIDMAEIEILDFGCSFANQAKIISGKLKGKGLSTTKMYNSIEEALNNIIDLIEDEIIEDPFVIKCEEIINRTH</sequence>
<keyword evidence="2" id="KW-1185">Reference proteome</keyword>
<evidence type="ECO:0000313" key="1">
    <source>
        <dbReference type="EMBL" id="SHE59787.1"/>
    </source>
</evidence>
<protein>
    <submittedName>
        <fullName evidence="1">Uncharacterized protein</fullName>
    </submittedName>
</protein>
<dbReference type="Proteomes" id="UP000184148">
    <property type="component" value="Unassembled WGS sequence"/>
</dbReference>
<dbReference type="AlphaFoldDB" id="A0A1M4UT25"/>
<dbReference type="EMBL" id="FQUY01000003">
    <property type="protein sequence ID" value="SHE59787.1"/>
    <property type="molecule type" value="Genomic_DNA"/>
</dbReference>
<organism evidence="1 2">
    <name type="scientific">Desulforamulus putei DSM 12395</name>
    <dbReference type="NCBI Taxonomy" id="1121429"/>
    <lineage>
        <taxon>Bacteria</taxon>
        <taxon>Bacillati</taxon>
        <taxon>Bacillota</taxon>
        <taxon>Clostridia</taxon>
        <taxon>Eubacteriales</taxon>
        <taxon>Peptococcaceae</taxon>
        <taxon>Desulforamulus</taxon>
    </lineage>
</organism>
<proteinExistence type="predicted"/>
<gene>
    <name evidence="1" type="ORF">SAMN02745133_00752</name>
</gene>
<reference evidence="2" key="1">
    <citation type="submission" date="2016-11" db="EMBL/GenBank/DDBJ databases">
        <authorList>
            <person name="Varghese N."/>
            <person name="Submissions S."/>
        </authorList>
    </citation>
    <scope>NUCLEOTIDE SEQUENCE [LARGE SCALE GENOMIC DNA]</scope>
    <source>
        <strain evidence="2">DSM 12395</strain>
    </source>
</reference>
<accession>A0A1M4UT25</accession>
<dbReference type="STRING" id="1121429.SAMN02745133_00752"/>
<evidence type="ECO:0000313" key="2">
    <source>
        <dbReference type="Proteomes" id="UP000184148"/>
    </source>
</evidence>